<dbReference type="Proteomes" id="UP000034189">
    <property type="component" value="Chromosome"/>
</dbReference>
<feature type="transmembrane region" description="Helical" evidence="1">
    <location>
        <begin position="226"/>
        <end position="258"/>
    </location>
</feature>
<dbReference type="RefSeq" id="WP_025698537.1">
    <property type="nucleotide sequence ID" value="NZ_ASQQ01000607.1"/>
</dbReference>
<reference evidence="2 3" key="1">
    <citation type="submission" date="2015-03" db="EMBL/GenBank/DDBJ databases">
        <authorList>
            <person name="Abdul Halim M."/>
        </authorList>
    </citation>
    <scope>NUCLEOTIDE SEQUENCE [LARGE SCALE GENOMIC DNA]</scope>
    <source>
        <strain evidence="2 3">ATCC 35681</strain>
    </source>
</reference>
<feature type="transmembrane region" description="Helical" evidence="1">
    <location>
        <begin position="309"/>
        <end position="329"/>
    </location>
</feature>
<dbReference type="EMBL" id="CP011114">
    <property type="protein sequence ID" value="AKG35727.1"/>
    <property type="molecule type" value="Genomic_DNA"/>
</dbReference>
<dbReference type="HOGENOM" id="CLU_690460_0_0_9"/>
<dbReference type="AlphaFoldDB" id="A0A0F7FAS3"/>
<organism evidence="2 3">
    <name type="scientific">Paenibacillus durus ATCC 35681</name>
    <dbReference type="NCBI Taxonomy" id="1333534"/>
    <lineage>
        <taxon>Bacteria</taxon>
        <taxon>Bacillati</taxon>
        <taxon>Bacillota</taxon>
        <taxon>Bacilli</taxon>
        <taxon>Bacillales</taxon>
        <taxon>Paenibacillaceae</taxon>
        <taxon>Paenibacillus</taxon>
    </lineage>
</organism>
<proteinExistence type="predicted"/>
<evidence type="ECO:0000256" key="1">
    <source>
        <dbReference type="SAM" id="Phobius"/>
    </source>
</evidence>
<gene>
    <name evidence="2" type="ORF">VK70_15065</name>
</gene>
<dbReference type="PATRIC" id="fig|1333534.5.peg.3320"/>
<sequence>MDILKFELKKLFLNRVNLVAIGILFAVTFVINLNSTLDLYKKVGGEARLFEIYRPYEGAINEAAAAEAKVMIDRMDEDPNFADGVDPAKQNFYYRYNYTAIYFNLYTLGRSSKDTHLAEDPKHPRSLRGIQVKMQSLAEKGQQDTYKYRSLVNQQARMAAVGKPGFYYNYDWWGLFSYLNGGGSYSFLAVLVPLALASVFSREYASGMDSVIFSSRHGRKKLGRGKMLAATIYIVTVVLIYNGLQLVAFIGAGTARGWDKPLNTNWSFVFTPFALNNLQFYVLQLGMQLFGYLAIGLFTLYLSSRTAHALYAFFGGLLFALYPSIIGMLTDKKEWLRPLVELSAGRMAKAYQVIVFYSDFNWFGRPVPALPLLAAAVLLMCIAAYLLAVRQFTRREAAG</sequence>
<protein>
    <submittedName>
        <fullName evidence="2">Uncharacterized protein</fullName>
    </submittedName>
</protein>
<dbReference type="PANTHER" id="PTHR37305:SF1">
    <property type="entry name" value="MEMBRANE PROTEIN"/>
    <property type="match status" value="1"/>
</dbReference>
<dbReference type="OrthoDB" id="2523362at2"/>
<keyword evidence="1" id="KW-0812">Transmembrane</keyword>
<name>A0A0F7FAS3_PAEDU</name>
<keyword evidence="1" id="KW-0472">Membrane</keyword>
<keyword evidence="1" id="KW-1133">Transmembrane helix</keyword>
<reference evidence="2 3" key="2">
    <citation type="journal article" date="2016" name="Genome Announc.">
        <title>Genome Sequence of a Gram-Positive Diazotroph, Paenibacillus durus Type Strain ATCC 35681.</title>
        <authorList>
            <person name="Halim M.A."/>
            <person name="Rahman A.Y."/>
            <person name="Sim K.S."/>
            <person name="Yam H.C."/>
            <person name="Rahim A.A."/>
            <person name="Ghazali A.H."/>
            <person name="Najimudin N."/>
        </authorList>
    </citation>
    <scope>NUCLEOTIDE SEQUENCE [LARGE SCALE GENOMIC DNA]</scope>
    <source>
        <strain evidence="2 3">ATCC 35681</strain>
    </source>
</reference>
<feature type="transmembrane region" description="Helical" evidence="1">
    <location>
        <begin position="12"/>
        <end position="31"/>
    </location>
</feature>
<feature type="transmembrane region" description="Helical" evidence="1">
    <location>
        <begin position="278"/>
        <end position="302"/>
    </location>
</feature>
<feature type="transmembrane region" description="Helical" evidence="1">
    <location>
        <begin position="369"/>
        <end position="388"/>
    </location>
</feature>
<evidence type="ECO:0000313" key="2">
    <source>
        <dbReference type="EMBL" id="AKG35727.1"/>
    </source>
</evidence>
<dbReference type="PANTHER" id="PTHR37305">
    <property type="entry name" value="INTEGRAL MEMBRANE PROTEIN-RELATED"/>
    <property type="match status" value="1"/>
</dbReference>
<feature type="transmembrane region" description="Helical" evidence="1">
    <location>
        <begin position="185"/>
        <end position="205"/>
    </location>
</feature>
<evidence type="ECO:0000313" key="3">
    <source>
        <dbReference type="Proteomes" id="UP000034189"/>
    </source>
</evidence>
<accession>A0A0F7FAS3</accession>